<dbReference type="PROSITE" id="PS00534">
    <property type="entry name" value="FERROCHELATASE"/>
    <property type="match status" value="1"/>
</dbReference>
<keyword evidence="5 7" id="KW-0627">Porphyrin biosynthesis</keyword>
<evidence type="ECO:0000256" key="6">
    <source>
        <dbReference type="ARBA" id="ARBA00024536"/>
    </source>
</evidence>
<dbReference type="GO" id="GO:0046872">
    <property type="term" value="F:metal ion binding"/>
    <property type="evidence" value="ECO:0007669"/>
    <property type="project" value="UniProtKB-KW"/>
</dbReference>
<keyword evidence="4 7" id="KW-0456">Lyase</keyword>
<proteinExistence type="inferred from homology"/>
<dbReference type="UniPathway" id="UPA00252">
    <property type="reaction ID" value="UER00325"/>
</dbReference>
<name>A0A154WH60_9PROT</name>
<keyword evidence="3 7" id="KW-0350">Heme biosynthesis</keyword>
<reference evidence="9 10" key="1">
    <citation type="submission" date="2015-12" db="EMBL/GenBank/DDBJ databases">
        <title>Genome sequence of Oceanibaculum pacificum MCCC 1A02656.</title>
        <authorList>
            <person name="Lu L."/>
            <person name="Lai Q."/>
            <person name="Shao Z."/>
            <person name="Qian P."/>
        </authorList>
    </citation>
    <scope>NUCLEOTIDE SEQUENCE [LARGE SCALE GENOMIC DNA]</scope>
    <source>
        <strain evidence="9 10">MCCC 1A02656</strain>
    </source>
</reference>
<dbReference type="HAMAP" id="MF_00323">
    <property type="entry name" value="Ferrochelatase"/>
    <property type="match status" value="1"/>
</dbReference>
<evidence type="ECO:0000313" key="10">
    <source>
        <dbReference type="Proteomes" id="UP000076400"/>
    </source>
</evidence>
<comment type="caution">
    <text evidence="9">The sequence shown here is derived from an EMBL/GenBank/DDBJ whole genome shotgun (WGS) entry which is preliminary data.</text>
</comment>
<evidence type="ECO:0000256" key="3">
    <source>
        <dbReference type="ARBA" id="ARBA00023133"/>
    </source>
</evidence>
<gene>
    <name evidence="7" type="primary">hemH</name>
    <name evidence="9" type="ORF">AUP43_00340</name>
</gene>
<accession>A0A154WH60</accession>
<dbReference type="InterPro" id="IPR001015">
    <property type="entry name" value="Ferrochelatase"/>
</dbReference>
<dbReference type="EMBL" id="LPXN01000001">
    <property type="protein sequence ID" value="KZD12826.1"/>
    <property type="molecule type" value="Genomic_DNA"/>
</dbReference>
<keyword evidence="7 8" id="KW-0963">Cytoplasm</keyword>
<dbReference type="InterPro" id="IPR033644">
    <property type="entry name" value="Ferrochelatase_C"/>
</dbReference>
<dbReference type="GO" id="GO:0006783">
    <property type="term" value="P:heme biosynthetic process"/>
    <property type="evidence" value="ECO:0007669"/>
    <property type="project" value="UniProtKB-UniRule"/>
</dbReference>
<keyword evidence="2 7" id="KW-0408">Iron</keyword>
<comment type="pathway">
    <text evidence="7 8">Porphyrin-containing compound metabolism; protoheme biosynthesis; protoheme from protoporphyrin-IX: step 1/1.</text>
</comment>
<keyword evidence="7" id="KW-0479">Metal-binding</keyword>
<evidence type="ECO:0000256" key="1">
    <source>
        <dbReference type="ARBA" id="ARBA00007718"/>
    </source>
</evidence>
<comment type="function">
    <text evidence="7 8">Catalyzes the ferrous insertion into protoporphyrin IX.</text>
</comment>
<dbReference type="STRING" id="580166.AUP43_00340"/>
<dbReference type="SUPFAM" id="SSF53800">
    <property type="entry name" value="Chelatase"/>
    <property type="match status" value="1"/>
</dbReference>
<evidence type="ECO:0000256" key="8">
    <source>
        <dbReference type="RuleBase" id="RU000607"/>
    </source>
</evidence>
<dbReference type="Gene3D" id="3.40.50.1400">
    <property type="match status" value="2"/>
</dbReference>
<keyword evidence="10" id="KW-1185">Reference proteome</keyword>
<comment type="catalytic activity">
    <reaction evidence="6">
        <text>Fe-coproporphyrin III + 2 H(+) = coproporphyrin III + Fe(2+)</text>
        <dbReference type="Rhea" id="RHEA:49572"/>
        <dbReference type="ChEBI" id="CHEBI:15378"/>
        <dbReference type="ChEBI" id="CHEBI:29033"/>
        <dbReference type="ChEBI" id="CHEBI:68438"/>
        <dbReference type="ChEBI" id="CHEBI:131725"/>
        <dbReference type="EC" id="4.99.1.9"/>
    </reaction>
    <physiologicalReaction direction="right-to-left" evidence="6">
        <dbReference type="Rhea" id="RHEA:49574"/>
    </physiologicalReaction>
</comment>
<evidence type="ECO:0000256" key="7">
    <source>
        <dbReference type="HAMAP-Rule" id="MF_00323"/>
    </source>
</evidence>
<dbReference type="NCBIfam" id="TIGR00109">
    <property type="entry name" value="hemH"/>
    <property type="match status" value="1"/>
</dbReference>
<dbReference type="GO" id="GO:0005737">
    <property type="term" value="C:cytoplasm"/>
    <property type="evidence" value="ECO:0007669"/>
    <property type="project" value="UniProtKB-SubCell"/>
</dbReference>
<dbReference type="OrthoDB" id="9809741at2"/>
<evidence type="ECO:0000313" key="9">
    <source>
        <dbReference type="EMBL" id="KZD12826.1"/>
    </source>
</evidence>
<sequence length="343" mass="37459">MTKTAIVLFNLGGPDRPDSVRPFLFNLFNDPAIIGLPNPLRYLVAKLISGRRAPVAAEIYQHLGGGSPLLPNTVAQADALTDALSDLGEVKSFIAMRYWHPMTEETVRAVLDYAPDQVVLLPLYPQFSTTTTASSLKKWREEATKVGLSAPTHIVGCYPRADGYIRSVAQLTKAAMAQITAGKPRILFSAHGLPKKVVEKGDPYQWQVEQSAARVVAAMDVPDLDWVVCYQSRVGPLEWIGPSTDQEIRRAGQDGVPLVVCPIAFVSEHSETLVEIELEYRHLAEESGVPAFIRVPTPGDDPLFIESLAKSVRDVLARPAGIWSDEGNKLCPAQFGRCMCQAG</sequence>
<evidence type="ECO:0000256" key="2">
    <source>
        <dbReference type="ARBA" id="ARBA00023004"/>
    </source>
</evidence>
<comment type="subcellular location">
    <subcellularLocation>
        <location evidence="7 8">Cytoplasm</location>
    </subcellularLocation>
</comment>
<dbReference type="PANTHER" id="PTHR11108">
    <property type="entry name" value="FERROCHELATASE"/>
    <property type="match status" value="1"/>
</dbReference>
<comment type="similarity">
    <text evidence="1 7 8">Belongs to the ferrochelatase family.</text>
</comment>
<comment type="catalytic activity">
    <reaction evidence="7 8">
        <text>heme b + 2 H(+) = protoporphyrin IX + Fe(2+)</text>
        <dbReference type="Rhea" id="RHEA:22584"/>
        <dbReference type="ChEBI" id="CHEBI:15378"/>
        <dbReference type="ChEBI" id="CHEBI:29033"/>
        <dbReference type="ChEBI" id="CHEBI:57306"/>
        <dbReference type="ChEBI" id="CHEBI:60344"/>
        <dbReference type="EC" id="4.98.1.1"/>
    </reaction>
</comment>
<dbReference type="RefSeq" id="WP_067551001.1">
    <property type="nucleotide sequence ID" value="NZ_LPXN01000001.1"/>
</dbReference>
<evidence type="ECO:0000256" key="5">
    <source>
        <dbReference type="ARBA" id="ARBA00023244"/>
    </source>
</evidence>
<feature type="binding site" evidence="7">
    <location>
        <position position="191"/>
    </location>
    <ligand>
        <name>Fe(2+)</name>
        <dbReference type="ChEBI" id="CHEBI:29033"/>
    </ligand>
</feature>
<dbReference type="CDD" id="cd03411">
    <property type="entry name" value="Ferrochelatase_N"/>
    <property type="match status" value="1"/>
</dbReference>
<dbReference type="InterPro" id="IPR033659">
    <property type="entry name" value="Ferrochelatase_N"/>
</dbReference>
<organism evidence="9 10">
    <name type="scientific">Oceanibaculum pacificum</name>
    <dbReference type="NCBI Taxonomy" id="580166"/>
    <lineage>
        <taxon>Bacteria</taxon>
        <taxon>Pseudomonadati</taxon>
        <taxon>Pseudomonadota</taxon>
        <taxon>Alphaproteobacteria</taxon>
        <taxon>Rhodospirillales</taxon>
        <taxon>Oceanibaculaceae</taxon>
        <taxon>Oceanibaculum</taxon>
    </lineage>
</organism>
<dbReference type="Pfam" id="PF00762">
    <property type="entry name" value="Ferrochelatase"/>
    <property type="match status" value="1"/>
</dbReference>
<evidence type="ECO:0000256" key="4">
    <source>
        <dbReference type="ARBA" id="ARBA00023239"/>
    </source>
</evidence>
<dbReference type="PANTHER" id="PTHR11108:SF1">
    <property type="entry name" value="FERROCHELATASE, MITOCHONDRIAL"/>
    <property type="match status" value="1"/>
</dbReference>
<feature type="binding site" evidence="7">
    <location>
        <position position="271"/>
    </location>
    <ligand>
        <name>Fe(2+)</name>
        <dbReference type="ChEBI" id="CHEBI:29033"/>
    </ligand>
</feature>
<dbReference type="InterPro" id="IPR019772">
    <property type="entry name" value="Ferrochelatase_AS"/>
</dbReference>
<protein>
    <recommendedName>
        <fullName evidence="7 8">Ferrochelatase</fullName>
        <ecNumber evidence="7 8">4.98.1.1</ecNumber>
    </recommendedName>
    <alternativeName>
        <fullName evidence="7">Heme synthase</fullName>
    </alternativeName>
    <alternativeName>
        <fullName evidence="7">Protoheme ferro-lyase</fullName>
    </alternativeName>
</protein>
<dbReference type="EC" id="4.98.1.1" evidence="7 8"/>
<dbReference type="CDD" id="cd00419">
    <property type="entry name" value="Ferrochelatase_C"/>
    <property type="match status" value="1"/>
</dbReference>
<dbReference type="AlphaFoldDB" id="A0A154WH60"/>
<dbReference type="Proteomes" id="UP000076400">
    <property type="component" value="Unassembled WGS sequence"/>
</dbReference>
<dbReference type="GO" id="GO:0004325">
    <property type="term" value="F:ferrochelatase activity"/>
    <property type="evidence" value="ECO:0007669"/>
    <property type="project" value="UniProtKB-UniRule"/>
</dbReference>